<organism evidence="3 4">
    <name type="scientific">Momordica charantia</name>
    <name type="common">Bitter gourd</name>
    <name type="synonym">Balsam pear</name>
    <dbReference type="NCBI Taxonomy" id="3673"/>
    <lineage>
        <taxon>Eukaryota</taxon>
        <taxon>Viridiplantae</taxon>
        <taxon>Streptophyta</taxon>
        <taxon>Embryophyta</taxon>
        <taxon>Tracheophyta</taxon>
        <taxon>Spermatophyta</taxon>
        <taxon>Magnoliopsida</taxon>
        <taxon>eudicotyledons</taxon>
        <taxon>Gunneridae</taxon>
        <taxon>Pentapetalae</taxon>
        <taxon>rosids</taxon>
        <taxon>fabids</taxon>
        <taxon>Cucurbitales</taxon>
        <taxon>Cucurbitaceae</taxon>
        <taxon>Momordiceae</taxon>
        <taxon>Momordica</taxon>
    </lineage>
</organism>
<gene>
    <name evidence="4" type="primary">LOC111020702</name>
</gene>
<feature type="domain" description="LysM" evidence="2">
    <location>
        <begin position="53"/>
        <end position="97"/>
    </location>
</feature>
<dbReference type="Proteomes" id="UP000504603">
    <property type="component" value="Unplaced"/>
</dbReference>
<reference evidence="4" key="1">
    <citation type="submission" date="2025-08" db="UniProtKB">
        <authorList>
            <consortium name="RefSeq"/>
        </authorList>
    </citation>
    <scope>IDENTIFICATION</scope>
    <source>
        <strain evidence="4">OHB3-1</strain>
    </source>
</reference>
<dbReference type="PANTHER" id="PTHR20932">
    <property type="entry name" value="LYSM AND PUTATIVE PEPTIDOGLYCAN-BINDING DOMAIN-CONTAINING PROTEIN"/>
    <property type="match status" value="1"/>
</dbReference>
<dbReference type="InterPro" id="IPR036779">
    <property type="entry name" value="LysM_dom_sf"/>
</dbReference>
<accession>A0A6J1DGQ0</accession>
<dbReference type="GeneID" id="111020702"/>
<evidence type="ECO:0000256" key="1">
    <source>
        <dbReference type="SAM" id="MobiDB-lite"/>
    </source>
</evidence>
<feature type="region of interest" description="Disordered" evidence="1">
    <location>
        <begin position="258"/>
        <end position="283"/>
    </location>
</feature>
<feature type="compositionally biased region" description="Low complexity" evidence="1">
    <location>
        <begin position="266"/>
        <end position="280"/>
    </location>
</feature>
<proteinExistence type="predicted"/>
<name>A0A6J1DGQ0_MOMCH</name>
<dbReference type="OrthoDB" id="538216at2759"/>
<protein>
    <submittedName>
        <fullName evidence="4">Uncharacterized protein LOC111020702</fullName>
    </submittedName>
</protein>
<dbReference type="PANTHER" id="PTHR20932:SF55">
    <property type="entry name" value="LYSM DOMAIN-CONTAINING PROTEIN"/>
    <property type="match status" value="1"/>
</dbReference>
<dbReference type="PROSITE" id="PS51782">
    <property type="entry name" value="LYSM"/>
    <property type="match status" value="1"/>
</dbReference>
<dbReference type="AlphaFoldDB" id="A0A6J1DGQ0"/>
<feature type="region of interest" description="Disordered" evidence="1">
    <location>
        <begin position="324"/>
        <end position="344"/>
    </location>
</feature>
<feature type="region of interest" description="Disordered" evidence="1">
    <location>
        <begin position="106"/>
        <end position="128"/>
    </location>
</feature>
<dbReference type="InterPro" id="IPR018392">
    <property type="entry name" value="LysM"/>
</dbReference>
<dbReference type="CDD" id="cd00118">
    <property type="entry name" value="LysM"/>
    <property type="match status" value="1"/>
</dbReference>
<dbReference type="RefSeq" id="XP_022153133.1">
    <property type="nucleotide sequence ID" value="XM_022297441.1"/>
</dbReference>
<keyword evidence="3" id="KW-1185">Reference proteome</keyword>
<feature type="compositionally biased region" description="Polar residues" evidence="1">
    <location>
        <begin position="115"/>
        <end position="128"/>
    </location>
</feature>
<evidence type="ECO:0000313" key="3">
    <source>
        <dbReference type="Proteomes" id="UP000504603"/>
    </source>
</evidence>
<dbReference type="SMART" id="SM00257">
    <property type="entry name" value="LysM"/>
    <property type="match status" value="1"/>
</dbReference>
<evidence type="ECO:0000313" key="4">
    <source>
        <dbReference type="RefSeq" id="XP_022153133.1"/>
    </source>
</evidence>
<dbReference type="KEGG" id="mcha:111020702"/>
<dbReference type="Gene3D" id="3.10.350.10">
    <property type="entry name" value="LysM domain"/>
    <property type="match status" value="1"/>
</dbReference>
<dbReference type="InterPro" id="IPR045030">
    <property type="entry name" value="LYSM1-4"/>
</dbReference>
<sequence length="382" mass="41115">MERGRMNGNGNYDFSYESNGYHALDLGDVYGESTPNGRSPGKTSQVASSPNCIVHPVSKLDTLAGVAIKYGVEVADIKKMNGLVTDFQMFALKSLQIPLPGRHPPSPCLLDGSITPGQSSSERTPSQRLSSDFFESFQSLKLKPSEQRVSPAMSSLQGYYGLKSSDQKSRNDGFEMAVWKGTSHYLEDVPISGTQQLSDLLLMHHHRKSKSLVNGFVGEKGAMADVQSAEAGDVDPKWNEKLIRRRQKSVADFSHSPEMVLKDDNSSGSNGFSSSAGKGFLAQRPKASSRTNLAIDNEVGLIPIPIGLGDSFVAADGFSAVVRKSSSTSSLPDPENGTTSSIWSTSKWSLKPDLQAISSASRPIFDGLPIPLTGRRNKAALD</sequence>
<evidence type="ECO:0000259" key="2">
    <source>
        <dbReference type="PROSITE" id="PS51782"/>
    </source>
</evidence>